<accession>A0A0F9GBX1</accession>
<sequence length="91" mass="10945">MKRTDLLIKRSLRSVYQQRDVNPKEIFIIDDNIKKEKSDEYSPEYHNIKWRVKNFRKEFLKKNFSDGVVPEWYFHTKVLPNKRTPGNSGTG</sequence>
<proteinExistence type="predicted"/>
<evidence type="ECO:0000313" key="1">
    <source>
        <dbReference type="EMBL" id="KKL96374.1"/>
    </source>
</evidence>
<reference evidence="1" key="1">
    <citation type="journal article" date="2015" name="Nature">
        <title>Complex archaea that bridge the gap between prokaryotes and eukaryotes.</title>
        <authorList>
            <person name="Spang A."/>
            <person name="Saw J.H."/>
            <person name="Jorgensen S.L."/>
            <person name="Zaremba-Niedzwiedzka K."/>
            <person name="Martijn J."/>
            <person name="Lind A.E."/>
            <person name="van Eijk R."/>
            <person name="Schleper C."/>
            <person name="Guy L."/>
            <person name="Ettema T.J."/>
        </authorList>
    </citation>
    <scope>NUCLEOTIDE SEQUENCE</scope>
</reference>
<protein>
    <submittedName>
        <fullName evidence="1">Uncharacterized protein</fullName>
    </submittedName>
</protein>
<organism evidence="1">
    <name type="scientific">marine sediment metagenome</name>
    <dbReference type="NCBI Taxonomy" id="412755"/>
    <lineage>
        <taxon>unclassified sequences</taxon>
        <taxon>metagenomes</taxon>
        <taxon>ecological metagenomes</taxon>
    </lineage>
</organism>
<dbReference type="AlphaFoldDB" id="A0A0F9GBX1"/>
<name>A0A0F9GBX1_9ZZZZ</name>
<comment type="caution">
    <text evidence="1">The sequence shown here is derived from an EMBL/GenBank/DDBJ whole genome shotgun (WGS) entry which is preliminary data.</text>
</comment>
<feature type="non-terminal residue" evidence="1">
    <location>
        <position position="91"/>
    </location>
</feature>
<dbReference type="EMBL" id="LAZR01018448">
    <property type="protein sequence ID" value="KKL96374.1"/>
    <property type="molecule type" value="Genomic_DNA"/>
</dbReference>
<gene>
    <name evidence="1" type="ORF">LCGC14_1845100</name>
</gene>